<gene>
    <name evidence="1" type="ORF">TraAM80_10455</name>
</gene>
<evidence type="ECO:0000313" key="2">
    <source>
        <dbReference type="Proteomes" id="UP000283634"/>
    </source>
</evidence>
<dbReference type="AlphaFoldDB" id="A0A422MP57"/>
<organism evidence="1 2">
    <name type="scientific">Trypanosoma rangeli</name>
    <dbReference type="NCBI Taxonomy" id="5698"/>
    <lineage>
        <taxon>Eukaryota</taxon>
        <taxon>Discoba</taxon>
        <taxon>Euglenozoa</taxon>
        <taxon>Kinetoplastea</taxon>
        <taxon>Metakinetoplastina</taxon>
        <taxon>Trypanosomatida</taxon>
        <taxon>Trypanosomatidae</taxon>
        <taxon>Trypanosoma</taxon>
        <taxon>Herpetosoma</taxon>
    </lineage>
</organism>
<dbReference type="Proteomes" id="UP000283634">
    <property type="component" value="Unassembled WGS sequence"/>
</dbReference>
<protein>
    <submittedName>
        <fullName evidence="1">Uncharacterized protein</fullName>
    </submittedName>
</protein>
<dbReference type="GeneID" id="40334388"/>
<sequence length="111" mass="12322">MKLNGFIQKLVDTSRAAVEDHNMPMGCLCRSPPCAAEARVHLHEGVLVTNPLIYNFFESFGFVKFAEGLRGNTSITTFWSLATALLLPKYLRRNLSSKTLLIRSTSSSKTS</sequence>
<name>A0A422MP57_TRYRA</name>
<proteinExistence type="predicted"/>
<comment type="caution">
    <text evidence="1">The sequence shown here is derived from an EMBL/GenBank/DDBJ whole genome shotgun (WGS) entry which is preliminary data.</text>
</comment>
<dbReference type="EMBL" id="MKGL01000983">
    <property type="protein sequence ID" value="RNE94999.1"/>
    <property type="molecule type" value="Genomic_DNA"/>
</dbReference>
<reference evidence="1 2" key="1">
    <citation type="journal article" date="2018" name="BMC Genomics">
        <title>Genomic comparison of Trypanosoma conorhini and Trypanosoma rangeli to Trypanosoma cruzi strains of high and low virulence.</title>
        <authorList>
            <person name="Bradwell K.R."/>
            <person name="Koparde V.N."/>
            <person name="Matveyev A.V."/>
            <person name="Serrano M.G."/>
            <person name="Alves J.M."/>
            <person name="Parikh H."/>
            <person name="Huang B."/>
            <person name="Lee V."/>
            <person name="Espinosa-Alvarez O."/>
            <person name="Ortiz P.A."/>
            <person name="Costa-Martins A.G."/>
            <person name="Teixeira M.M."/>
            <person name="Buck G.A."/>
        </authorList>
    </citation>
    <scope>NUCLEOTIDE SEQUENCE [LARGE SCALE GENOMIC DNA]</scope>
    <source>
        <strain evidence="1 2">AM80</strain>
    </source>
</reference>
<dbReference type="RefSeq" id="XP_029233082.1">
    <property type="nucleotide sequence ID" value="XM_029387072.1"/>
</dbReference>
<keyword evidence="2" id="KW-1185">Reference proteome</keyword>
<evidence type="ECO:0000313" key="1">
    <source>
        <dbReference type="EMBL" id="RNE94999.1"/>
    </source>
</evidence>
<accession>A0A422MP57</accession>